<dbReference type="STRING" id="686832.A0A0C3BU75"/>
<feature type="compositionally biased region" description="Low complexity" evidence="1">
    <location>
        <begin position="1146"/>
        <end position="1166"/>
    </location>
</feature>
<feature type="compositionally biased region" description="Basic and acidic residues" evidence="1">
    <location>
        <begin position="892"/>
        <end position="913"/>
    </location>
</feature>
<feature type="region of interest" description="Disordered" evidence="1">
    <location>
        <begin position="800"/>
        <end position="913"/>
    </location>
</feature>
<feature type="compositionally biased region" description="Low complexity" evidence="1">
    <location>
        <begin position="714"/>
        <end position="723"/>
    </location>
</feature>
<evidence type="ECO:0000313" key="2">
    <source>
        <dbReference type="EMBL" id="KIM40230.1"/>
    </source>
</evidence>
<feature type="compositionally biased region" description="Basic and acidic residues" evidence="1">
    <location>
        <begin position="174"/>
        <end position="186"/>
    </location>
</feature>
<feature type="compositionally biased region" description="Polar residues" evidence="1">
    <location>
        <begin position="874"/>
        <end position="891"/>
    </location>
</feature>
<feature type="compositionally biased region" description="Basic and acidic residues" evidence="1">
    <location>
        <begin position="369"/>
        <end position="388"/>
    </location>
</feature>
<feature type="compositionally biased region" description="Polar residues" evidence="1">
    <location>
        <begin position="933"/>
        <end position="950"/>
    </location>
</feature>
<feature type="region of interest" description="Disordered" evidence="1">
    <location>
        <begin position="1328"/>
        <end position="1481"/>
    </location>
</feature>
<feature type="compositionally biased region" description="Polar residues" evidence="1">
    <location>
        <begin position="100"/>
        <end position="111"/>
    </location>
</feature>
<feature type="compositionally biased region" description="Basic and acidic residues" evidence="1">
    <location>
        <begin position="590"/>
        <end position="601"/>
    </location>
</feature>
<feature type="region of interest" description="Disordered" evidence="1">
    <location>
        <begin position="931"/>
        <end position="1272"/>
    </location>
</feature>
<feature type="region of interest" description="Disordered" evidence="1">
    <location>
        <begin position="1286"/>
        <end position="1316"/>
    </location>
</feature>
<feature type="compositionally biased region" description="Polar residues" evidence="1">
    <location>
        <begin position="756"/>
        <end position="768"/>
    </location>
</feature>
<accession>A0A0C3BU75</accession>
<feature type="compositionally biased region" description="Pro residues" evidence="1">
    <location>
        <begin position="739"/>
        <end position="753"/>
    </location>
</feature>
<feature type="compositionally biased region" description="Low complexity" evidence="1">
    <location>
        <begin position="1105"/>
        <end position="1130"/>
    </location>
</feature>
<feature type="region of interest" description="Disordered" evidence="1">
    <location>
        <begin position="98"/>
        <end position="523"/>
    </location>
</feature>
<feature type="compositionally biased region" description="Polar residues" evidence="1">
    <location>
        <begin position="294"/>
        <end position="305"/>
    </location>
</feature>
<evidence type="ECO:0000313" key="3">
    <source>
        <dbReference type="Proteomes" id="UP000053424"/>
    </source>
</evidence>
<reference evidence="3" key="2">
    <citation type="submission" date="2015-01" db="EMBL/GenBank/DDBJ databases">
        <title>Evolutionary Origins and Diversification of the Mycorrhizal Mutualists.</title>
        <authorList>
            <consortium name="DOE Joint Genome Institute"/>
            <consortium name="Mycorrhizal Genomics Consortium"/>
            <person name="Kohler A."/>
            <person name="Kuo A."/>
            <person name="Nagy L.G."/>
            <person name="Floudas D."/>
            <person name="Copeland A."/>
            <person name="Barry K.W."/>
            <person name="Cichocki N."/>
            <person name="Veneault-Fourrey C."/>
            <person name="LaButti K."/>
            <person name="Lindquist E.A."/>
            <person name="Lipzen A."/>
            <person name="Lundell T."/>
            <person name="Morin E."/>
            <person name="Murat C."/>
            <person name="Riley R."/>
            <person name="Ohm R."/>
            <person name="Sun H."/>
            <person name="Tunlid A."/>
            <person name="Henrissat B."/>
            <person name="Grigoriev I.V."/>
            <person name="Hibbett D.S."/>
            <person name="Martin F."/>
        </authorList>
    </citation>
    <scope>NUCLEOTIDE SEQUENCE [LARGE SCALE GENOMIC DNA]</scope>
    <source>
        <strain evidence="3">h7</strain>
    </source>
</reference>
<feature type="compositionally biased region" description="Low complexity" evidence="1">
    <location>
        <begin position="1339"/>
        <end position="1352"/>
    </location>
</feature>
<dbReference type="EMBL" id="KN831783">
    <property type="protein sequence ID" value="KIM40230.1"/>
    <property type="molecule type" value="Genomic_DNA"/>
</dbReference>
<dbReference type="OrthoDB" id="3357439at2759"/>
<feature type="compositionally biased region" description="Acidic residues" evidence="1">
    <location>
        <begin position="1445"/>
        <end position="1457"/>
    </location>
</feature>
<feature type="compositionally biased region" description="Low complexity" evidence="1">
    <location>
        <begin position="246"/>
        <end position="258"/>
    </location>
</feature>
<dbReference type="Proteomes" id="UP000053424">
    <property type="component" value="Unassembled WGS sequence"/>
</dbReference>
<keyword evidence="3" id="KW-1185">Reference proteome</keyword>
<organism evidence="2 3">
    <name type="scientific">Hebeloma cylindrosporum</name>
    <dbReference type="NCBI Taxonomy" id="76867"/>
    <lineage>
        <taxon>Eukaryota</taxon>
        <taxon>Fungi</taxon>
        <taxon>Dikarya</taxon>
        <taxon>Basidiomycota</taxon>
        <taxon>Agaricomycotina</taxon>
        <taxon>Agaricomycetes</taxon>
        <taxon>Agaricomycetidae</taxon>
        <taxon>Agaricales</taxon>
        <taxon>Agaricineae</taxon>
        <taxon>Hymenogastraceae</taxon>
        <taxon>Hebeloma</taxon>
    </lineage>
</organism>
<feature type="compositionally biased region" description="Acidic residues" evidence="1">
    <location>
        <begin position="851"/>
        <end position="862"/>
    </location>
</feature>
<feature type="compositionally biased region" description="Low complexity" evidence="1">
    <location>
        <begin position="343"/>
        <end position="353"/>
    </location>
</feature>
<evidence type="ECO:0000256" key="1">
    <source>
        <dbReference type="SAM" id="MobiDB-lite"/>
    </source>
</evidence>
<feature type="compositionally biased region" description="Polar residues" evidence="1">
    <location>
        <begin position="1207"/>
        <end position="1218"/>
    </location>
</feature>
<protein>
    <submittedName>
        <fullName evidence="2">Uncharacterized protein</fullName>
    </submittedName>
</protein>
<dbReference type="HOGENOM" id="CLU_249631_0_0_1"/>
<feature type="compositionally biased region" description="Acidic residues" evidence="1">
    <location>
        <begin position="816"/>
        <end position="835"/>
    </location>
</feature>
<proteinExistence type="predicted"/>
<feature type="compositionally biased region" description="Polar residues" evidence="1">
    <location>
        <begin position="407"/>
        <end position="418"/>
    </location>
</feature>
<feature type="compositionally biased region" description="Polar residues" evidence="1">
    <location>
        <begin position="575"/>
        <end position="589"/>
    </location>
</feature>
<gene>
    <name evidence="2" type="ORF">M413DRAFT_446399</name>
</gene>
<feature type="region of interest" description="Disordered" evidence="1">
    <location>
        <begin position="537"/>
        <end position="788"/>
    </location>
</feature>
<feature type="compositionally biased region" description="Polar residues" evidence="1">
    <location>
        <begin position="447"/>
        <end position="463"/>
    </location>
</feature>
<feature type="compositionally biased region" description="Low complexity" evidence="1">
    <location>
        <begin position="1019"/>
        <end position="1029"/>
    </location>
</feature>
<sequence length="1481" mass="157507">MTPDTTERGKKRKRDVELPRITYAAASRTFDRLFKEDSLDGMKDVVRKKLGLSPSTPVHLAQIRDGKSVDLEDADDFEAFQSSAFSALTTKVQVVLGEGSTPTVDSQTEPISLSARRKKKKKRNSDALGADLSEAGPSDNTAKGALPSNNRKVAFAEASSDPSTTPYQHAKKNTQKEFRSDVHDASPDAVQPTKKAIPPSGRVSGGITLEGSEILSEKQKKKKPRKDKPAASASQNPELAPKPSDATETTQATDTQRTAVDEVAKPAKKSKKRKRAESPSRETSTESQKLPVLATSNPEAPSNNGDPEDSRARKKSKKKASNPLDETPPVLPEQSKPAPPNPTTQSSSQPVESSKSRKKEKAALNSVDKSVDPRPSEEPSNDKSDETKRPKKARRKSEAQPLEPPNENLSSTKTVQPSRQEHQSEDPGLPEPTKTKGKSKKTAEPPTRSSNESDPDVQSGSNKPSEKEVSPTAASSEGPAPPKTPKKTSKKKVEPPKAIDPSQPSQDDAPGEKSVVPQKTAVDVKEATRAAVQAILARKGVQSKATIQVTTTPAPPATIVPEELPSPSDNVGPAATQTTQVSEKSSQSKATKDQKTTEPAKCDVCQESPPHPPSKCPIIKAGIRSMRKRIAELQKDTSGGGDHSKVIAELQSQIEKKTKKPRASVVPKLDAPAPEGTSPPAANQVSDTPAQQSTSKQSSAQPLYSTQPLPLPPRLTSLPAPSAQLPTPQSPLVTRRSPSPQPPPSTQPRPKPTPQNTAKNSKRPSTVHLQALNLDDLSLGTTSLGFGDVSRYTEKDLEELVRGPKVSLADVPSSDPSEDENEQEEAAALESDSVEADLPRNLSQKVGYADSSDESDNEEDDERPGVSILREPPSIQSARLSSAPEASSATDDTQRGNRSFHEVEALDSSRELDRAGDIAVNDIMDADFALISPSKTSQKSNTGGDASSDTGKGPETRPTSPEIPLASRAVEKRQELDPIEPSENPQASQPELIVSDDEFPTSTPKEQVALRTRSQRNKAAAPASTPAATQNGTSQELVDEADEPSKPTRKTRSLTKISELPIPPNPAVRIIRPPLASTTVRTRRQMAQEESEEPEAPVPTPVKGKSTPAAKPAKPPSKAAAKATTRASKAVAREESEESEAPEPTPAKGKNPPAAKATKLAKSTANPPKTVALEGSQEPEAPEPTPAKGKNTPAAKNVKPPSKAAGRSTTKPAKTVTQEESEEPEAPEPTPAKGKNTPAAKTTSKPLSKAATKLITKPLMTPPPPKTVANKKIPVSAKSILANALQAGKTRGSKTAIVNASPPEDTGPNGTTLENSEHPVTSWVTLQESQASQETPGMLDELLSSPNLEPSLTKGQKDGVNGSSPVPLFVHAESQQSFPYSQYPDLSGKVPAASPNDSDDEDEVEAAVVKPFTKPPMFRRQSSQFANVTKPPPVIDYYGTSGRDEESEESDSDSDSEAEGKKAASHIPASRRAGVAVSKRK</sequence>
<reference evidence="2 3" key="1">
    <citation type="submission" date="2014-04" db="EMBL/GenBank/DDBJ databases">
        <authorList>
            <consortium name="DOE Joint Genome Institute"/>
            <person name="Kuo A."/>
            <person name="Gay G."/>
            <person name="Dore J."/>
            <person name="Kohler A."/>
            <person name="Nagy L.G."/>
            <person name="Floudas D."/>
            <person name="Copeland A."/>
            <person name="Barry K.W."/>
            <person name="Cichocki N."/>
            <person name="Veneault-Fourrey C."/>
            <person name="LaButti K."/>
            <person name="Lindquist E.A."/>
            <person name="Lipzen A."/>
            <person name="Lundell T."/>
            <person name="Morin E."/>
            <person name="Murat C."/>
            <person name="Sun H."/>
            <person name="Tunlid A."/>
            <person name="Henrissat B."/>
            <person name="Grigoriev I.V."/>
            <person name="Hibbett D.S."/>
            <person name="Martin F."/>
            <person name="Nordberg H.P."/>
            <person name="Cantor M.N."/>
            <person name="Hua S.X."/>
        </authorList>
    </citation>
    <scope>NUCLEOTIDE SEQUENCE [LARGE SCALE GENOMIC DNA]</scope>
    <source>
        <strain evidence="3">h7</strain>
    </source>
</reference>
<feature type="compositionally biased region" description="Low complexity" evidence="1">
    <location>
        <begin position="688"/>
        <end position="702"/>
    </location>
</feature>
<feature type="compositionally biased region" description="Basic residues" evidence="1">
    <location>
        <begin position="266"/>
        <end position="275"/>
    </location>
</feature>
<name>A0A0C3BU75_HEBCY</name>